<keyword evidence="2" id="KW-1133">Transmembrane helix</keyword>
<name>A0A7L8AJC0_9FLAO</name>
<dbReference type="Proteomes" id="UP000516764">
    <property type="component" value="Chromosome"/>
</dbReference>
<dbReference type="KEGG" id="phal:H9I45_06355"/>
<proteinExistence type="inferred from homology"/>
<dbReference type="InterPro" id="IPR003869">
    <property type="entry name" value="Polysac_CapD-like"/>
</dbReference>
<gene>
    <name evidence="4" type="ORF">H9I45_06355</name>
</gene>
<feature type="transmembrane region" description="Helical" evidence="2">
    <location>
        <begin position="20"/>
        <end position="41"/>
    </location>
</feature>
<dbReference type="OrthoDB" id="9803111at2"/>
<comment type="similarity">
    <text evidence="1">Belongs to the polysaccharide synthase family.</text>
</comment>
<organism evidence="4 5">
    <name type="scientific">Polaribacter haliotis</name>
    <dbReference type="NCBI Taxonomy" id="1888915"/>
    <lineage>
        <taxon>Bacteria</taxon>
        <taxon>Pseudomonadati</taxon>
        <taxon>Bacteroidota</taxon>
        <taxon>Flavobacteriia</taxon>
        <taxon>Flavobacteriales</taxon>
        <taxon>Flavobacteriaceae</taxon>
    </lineage>
</organism>
<dbReference type="CDD" id="cd05237">
    <property type="entry name" value="UDP_invert_4-6DH_SDR_e"/>
    <property type="match status" value="1"/>
</dbReference>
<feature type="transmembrane region" description="Helical" evidence="2">
    <location>
        <begin position="83"/>
        <end position="107"/>
    </location>
</feature>
<dbReference type="EMBL" id="CP061813">
    <property type="protein sequence ID" value="QOD62064.1"/>
    <property type="molecule type" value="Genomic_DNA"/>
</dbReference>
<keyword evidence="2" id="KW-0472">Membrane</keyword>
<evidence type="ECO:0000256" key="2">
    <source>
        <dbReference type="SAM" id="Phobius"/>
    </source>
</evidence>
<dbReference type="PANTHER" id="PTHR43318">
    <property type="entry name" value="UDP-N-ACETYLGLUCOSAMINE 4,6-DEHYDRATASE"/>
    <property type="match status" value="1"/>
</dbReference>
<feature type="transmembrane region" description="Helical" evidence="2">
    <location>
        <begin position="119"/>
        <end position="138"/>
    </location>
</feature>
<dbReference type="InterPro" id="IPR036291">
    <property type="entry name" value="NAD(P)-bd_dom_sf"/>
</dbReference>
<protein>
    <submittedName>
        <fullName evidence="4">Polysaccharide biosynthesis protein</fullName>
    </submittedName>
</protein>
<dbReference type="PANTHER" id="PTHR43318:SF1">
    <property type="entry name" value="POLYSACCHARIDE BIOSYNTHESIS PROTEIN EPSC-RELATED"/>
    <property type="match status" value="1"/>
</dbReference>
<dbReference type="Pfam" id="PF13727">
    <property type="entry name" value="CoA_binding_3"/>
    <property type="match status" value="1"/>
</dbReference>
<dbReference type="AlphaFoldDB" id="A0A7L8AJC0"/>
<evidence type="ECO:0000256" key="1">
    <source>
        <dbReference type="ARBA" id="ARBA00007430"/>
    </source>
</evidence>
<dbReference type="RefSeq" id="WP_088353242.1">
    <property type="nucleotide sequence ID" value="NZ_CP061813.1"/>
</dbReference>
<evidence type="ECO:0000313" key="4">
    <source>
        <dbReference type="EMBL" id="QOD62064.1"/>
    </source>
</evidence>
<reference evidence="4 5" key="1">
    <citation type="journal article" date="2016" name="Int. J. Syst. Evol. Microbiol.">
        <title>Polaribacter haliotis sp. nov., isolated from the gut of abalone Haliotis discus hannai.</title>
        <authorList>
            <person name="Kim Y.O."/>
            <person name="Park I.S."/>
            <person name="Park S."/>
            <person name="Nam B.H."/>
            <person name="Park J.M."/>
            <person name="Kim D.G."/>
            <person name="Yoon J.H."/>
        </authorList>
    </citation>
    <scope>NUCLEOTIDE SEQUENCE [LARGE SCALE GENOMIC DNA]</scope>
    <source>
        <strain evidence="4 5">KCTC 52418</strain>
    </source>
</reference>
<feature type="domain" description="Polysaccharide biosynthesis protein CapD-like" evidence="3">
    <location>
        <begin position="295"/>
        <end position="578"/>
    </location>
</feature>
<dbReference type="InterPro" id="IPR051203">
    <property type="entry name" value="Polysaccharide_Synthase-Rel"/>
</dbReference>
<keyword evidence="2" id="KW-0812">Transmembrane</keyword>
<sequence>MIRNFFLKALNKYASKWIVLFIDVLLVCFSFVIAYAIRFNISFNFNLSVLKTQIPIVAIIALICFLFVGSYKGIIRHTGTKDAFNVFFGVTIFSVFIGFLVVLNQFFSIYKGFTIPKSIVLIHYLVSVFLLIISRYIFKAFYEVISTELKTITNVLIYGAGDSGLITYGAINRERENNYDVLGFIDDNSNKIGKKIDRIKIYDPAKIDEEFIDYYDIDEVIISIQNIKPNRLLEITDKLLSLGVEVKIVPPLSKWIGGDLQANQIKQINIDDLLGREQISIDNPIVKREVNDKVVIVTGAAGSIGSEISRQLASYQLKKLILVDQAESPLYDLQQELIQKNIFNFVAIVADVRDFARMEEIFNEFQPEKVFHAAAYKHVPLMEHSPYEAIKINVCGTKNIADLSLKYNVERFVMVSTDKAVNPTNVMGASKRVAEKYISCLSKESKFTKFTITRFGNVLGSNGSVIPLFKKQIENGGPLTVTHQDITRYFMTIPEACRLVLEAGTMGVGGEIYIFDMGKSVKIFEMAKRMISLSGLKYPEDIDIKITGLRPGEKLYEELLANGENTKKTYHEKIMIANSPDMDHASVKAQIEKLCTEIFQLNNYASVEFIKVIVPEYISKNSIYEKLDLNN</sequence>
<dbReference type="Gene3D" id="3.40.50.720">
    <property type="entry name" value="NAD(P)-binding Rossmann-like Domain"/>
    <property type="match status" value="2"/>
</dbReference>
<dbReference type="SUPFAM" id="SSF51735">
    <property type="entry name" value="NAD(P)-binding Rossmann-fold domains"/>
    <property type="match status" value="2"/>
</dbReference>
<dbReference type="Pfam" id="PF02719">
    <property type="entry name" value="Polysacc_synt_2"/>
    <property type="match status" value="1"/>
</dbReference>
<keyword evidence="5" id="KW-1185">Reference proteome</keyword>
<feature type="transmembrane region" description="Helical" evidence="2">
    <location>
        <begin position="53"/>
        <end position="71"/>
    </location>
</feature>
<evidence type="ECO:0000259" key="3">
    <source>
        <dbReference type="Pfam" id="PF02719"/>
    </source>
</evidence>
<accession>A0A7L8AJC0</accession>
<evidence type="ECO:0000313" key="5">
    <source>
        <dbReference type="Proteomes" id="UP000516764"/>
    </source>
</evidence>